<name>A0AAU9DI59_9BACT</name>
<dbReference type="RefSeq" id="WP_338392344.1">
    <property type="nucleotide sequence ID" value="NZ_AP025314.1"/>
</dbReference>
<dbReference type="EMBL" id="AP025314">
    <property type="protein sequence ID" value="BDD10810.1"/>
    <property type="molecule type" value="Genomic_DNA"/>
</dbReference>
<feature type="transmembrane region" description="Helical" evidence="1">
    <location>
        <begin position="44"/>
        <end position="62"/>
    </location>
</feature>
<keyword evidence="1" id="KW-1133">Transmembrane helix</keyword>
<accession>A0AAU9DI59</accession>
<evidence type="ECO:0000313" key="2">
    <source>
        <dbReference type="EMBL" id="BDD10810.1"/>
    </source>
</evidence>
<feature type="transmembrane region" description="Helical" evidence="1">
    <location>
        <begin position="12"/>
        <end position="32"/>
    </location>
</feature>
<dbReference type="Proteomes" id="UP001348817">
    <property type="component" value="Chromosome"/>
</dbReference>
<organism evidence="2 3">
    <name type="scientific">Fulvitalea axinellae</name>
    <dbReference type="NCBI Taxonomy" id="1182444"/>
    <lineage>
        <taxon>Bacteria</taxon>
        <taxon>Pseudomonadati</taxon>
        <taxon>Bacteroidota</taxon>
        <taxon>Cytophagia</taxon>
        <taxon>Cytophagales</taxon>
        <taxon>Persicobacteraceae</taxon>
        <taxon>Fulvitalea</taxon>
    </lineage>
</organism>
<sequence>MNPDYYVPAKKTFILVMLCMMAFKMATHLPFLPAEVYGFPIKKVLKLITGIVFCVGVLWIYYRKLLQKN</sequence>
<keyword evidence="1" id="KW-0472">Membrane</keyword>
<proteinExistence type="predicted"/>
<gene>
    <name evidence="2" type="ORF">FUAX_32420</name>
</gene>
<keyword evidence="1" id="KW-0812">Transmembrane</keyword>
<reference evidence="2 3" key="1">
    <citation type="submission" date="2021-12" db="EMBL/GenBank/DDBJ databases">
        <title>Genome sequencing of bacteria with rrn-lacking chromosome and rrn-plasmid.</title>
        <authorList>
            <person name="Anda M."/>
            <person name="Iwasaki W."/>
        </authorList>
    </citation>
    <scope>NUCLEOTIDE SEQUENCE [LARGE SCALE GENOMIC DNA]</scope>
    <source>
        <strain evidence="2 3">DSM 100852</strain>
    </source>
</reference>
<keyword evidence="3" id="KW-1185">Reference proteome</keyword>
<dbReference type="AlphaFoldDB" id="A0AAU9DI59"/>
<evidence type="ECO:0000256" key="1">
    <source>
        <dbReference type="SAM" id="Phobius"/>
    </source>
</evidence>
<protein>
    <submittedName>
        <fullName evidence="2">Uncharacterized protein</fullName>
    </submittedName>
</protein>
<dbReference type="KEGG" id="fax:FUAX_32420"/>
<evidence type="ECO:0000313" key="3">
    <source>
        <dbReference type="Proteomes" id="UP001348817"/>
    </source>
</evidence>